<dbReference type="InterPro" id="IPR026748">
    <property type="entry name" value="Clarin"/>
</dbReference>
<evidence type="ECO:0000256" key="1">
    <source>
        <dbReference type="ARBA" id="ARBA00004141"/>
    </source>
</evidence>
<evidence type="ECO:0000256" key="6">
    <source>
        <dbReference type="SAM" id="Phobius"/>
    </source>
</evidence>
<dbReference type="HOGENOM" id="CLU_1224445_0_0_1"/>
<keyword evidence="5 6" id="KW-0472">Membrane</keyword>
<evidence type="ECO:0000313" key="7">
    <source>
        <dbReference type="Ensembl" id="ENSTRUP00000016418.2"/>
    </source>
</evidence>
<dbReference type="Pfam" id="PF25807">
    <property type="entry name" value="Clarin-2"/>
    <property type="match status" value="1"/>
</dbReference>
<name>H2SVI0_TAKRU</name>
<dbReference type="STRING" id="31033.ENSTRUP00000016418"/>
<evidence type="ECO:0000256" key="5">
    <source>
        <dbReference type="ARBA" id="ARBA00023136"/>
    </source>
</evidence>
<dbReference type="Proteomes" id="UP000005226">
    <property type="component" value="Chromosome 1"/>
</dbReference>
<dbReference type="InParanoid" id="H2SVI0"/>
<evidence type="ECO:0000256" key="3">
    <source>
        <dbReference type="ARBA" id="ARBA00022692"/>
    </source>
</evidence>
<sequence length="232" mass="25577">MPSRQKTLYFLSSTLVTAISVGVLGYGLSTNWAIVTMDCARSDNNLFNGTAEVIYTFFNGTLTRDSCPSFGSRDNFEVFAMLAKIGGSSLALHSLVMSLLVLCFLFSAASILISLYNSISNPYETYMGPVGVYSSCLASTACLSVLVLIVFVLNVTFTNLAEETVRNFTQAIPVELKNKSAEMQLGYYLVIPYAVLSLLAVGVTYMYDHTAYTHRREQQKPTEDAPKEIMMY</sequence>
<comment type="similarity">
    <text evidence="2">Belongs to the clarin family.</text>
</comment>
<keyword evidence="4 6" id="KW-1133">Transmembrane helix</keyword>
<accession>H2SVI0</accession>
<dbReference type="AlphaFoldDB" id="H2SVI0"/>
<dbReference type="OMA" id="IIIVFYQ"/>
<reference evidence="7 8" key="1">
    <citation type="journal article" date="2011" name="Genome Biol. Evol.">
        <title>Integration of the genetic map and genome assembly of fugu facilitates insights into distinct features of genome evolution in teleosts and mammals.</title>
        <authorList>
            <person name="Kai W."/>
            <person name="Kikuchi K."/>
            <person name="Tohari S."/>
            <person name="Chew A.K."/>
            <person name="Tay A."/>
            <person name="Fujiwara A."/>
            <person name="Hosoya S."/>
            <person name="Suetake H."/>
            <person name="Naruse K."/>
            <person name="Brenner S."/>
            <person name="Suzuki Y."/>
            <person name="Venkatesh B."/>
        </authorList>
    </citation>
    <scope>NUCLEOTIDE SEQUENCE [LARGE SCALE GENOMIC DNA]</scope>
</reference>
<dbReference type="PANTHER" id="PTHR31548">
    <property type="entry name" value="CLARIN"/>
    <property type="match status" value="1"/>
</dbReference>
<feature type="transmembrane region" description="Helical" evidence="6">
    <location>
        <begin position="95"/>
        <end position="118"/>
    </location>
</feature>
<reference evidence="7" key="3">
    <citation type="submission" date="2025-09" db="UniProtKB">
        <authorList>
            <consortium name="Ensembl"/>
        </authorList>
    </citation>
    <scope>IDENTIFICATION</scope>
</reference>
<keyword evidence="3 6" id="KW-0812">Transmembrane</keyword>
<dbReference type="FunCoup" id="H2SVI0">
    <property type="interactions" value="1338"/>
</dbReference>
<dbReference type="GO" id="GO:0007605">
    <property type="term" value="P:sensory perception of sound"/>
    <property type="evidence" value="ECO:0007669"/>
    <property type="project" value="UniProtKB-ARBA"/>
</dbReference>
<proteinExistence type="inferred from homology"/>
<comment type="subcellular location">
    <subcellularLocation>
        <location evidence="1">Membrane</location>
        <topology evidence="1">Multi-pass membrane protein</topology>
    </subcellularLocation>
</comment>
<evidence type="ECO:0000256" key="4">
    <source>
        <dbReference type="ARBA" id="ARBA00022989"/>
    </source>
</evidence>
<feature type="transmembrane region" description="Helical" evidence="6">
    <location>
        <begin position="7"/>
        <end position="28"/>
    </location>
</feature>
<dbReference type="GeneTree" id="ENSGT00850000132319"/>
<feature type="transmembrane region" description="Helical" evidence="6">
    <location>
        <begin position="185"/>
        <end position="207"/>
    </location>
</feature>
<protein>
    <submittedName>
        <fullName evidence="7">Clarin 3</fullName>
    </submittedName>
</protein>
<dbReference type="Ensembl" id="ENSTRUT00000016490.3">
    <property type="protein sequence ID" value="ENSTRUP00000016418.2"/>
    <property type="gene ID" value="ENSTRUG00000006684.3"/>
</dbReference>
<keyword evidence="8" id="KW-1185">Reference proteome</keyword>
<organism evidence="7 8">
    <name type="scientific">Takifugu rubripes</name>
    <name type="common">Japanese pufferfish</name>
    <name type="synonym">Fugu rubripes</name>
    <dbReference type="NCBI Taxonomy" id="31033"/>
    <lineage>
        <taxon>Eukaryota</taxon>
        <taxon>Metazoa</taxon>
        <taxon>Chordata</taxon>
        <taxon>Craniata</taxon>
        <taxon>Vertebrata</taxon>
        <taxon>Euteleostomi</taxon>
        <taxon>Actinopterygii</taxon>
        <taxon>Neopterygii</taxon>
        <taxon>Teleostei</taxon>
        <taxon>Neoteleostei</taxon>
        <taxon>Acanthomorphata</taxon>
        <taxon>Eupercaria</taxon>
        <taxon>Tetraodontiformes</taxon>
        <taxon>Tetradontoidea</taxon>
        <taxon>Tetraodontidae</taxon>
        <taxon>Takifugu</taxon>
    </lineage>
</organism>
<reference evidence="7" key="2">
    <citation type="submission" date="2025-08" db="UniProtKB">
        <authorList>
            <consortium name="Ensembl"/>
        </authorList>
    </citation>
    <scope>IDENTIFICATION</scope>
</reference>
<dbReference type="PANTHER" id="PTHR31548:SF3">
    <property type="entry name" value="CLARIN-3"/>
    <property type="match status" value="1"/>
</dbReference>
<dbReference type="eggNOG" id="ENOG502S2S8">
    <property type="taxonomic scope" value="Eukaryota"/>
</dbReference>
<dbReference type="GO" id="GO:0016020">
    <property type="term" value="C:membrane"/>
    <property type="evidence" value="ECO:0007669"/>
    <property type="project" value="UniProtKB-SubCell"/>
</dbReference>
<evidence type="ECO:0000313" key="8">
    <source>
        <dbReference type="Proteomes" id="UP000005226"/>
    </source>
</evidence>
<feature type="transmembrane region" description="Helical" evidence="6">
    <location>
        <begin position="130"/>
        <end position="153"/>
    </location>
</feature>
<gene>
    <name evidence="7" type="primary">clrn3</name>
</gene>
<evidence type="ECO:0000256" key="2">
    <source>
        <dbReference type="ARBA" id="ARBA00005787"/>
    </source>
</evidence>